<evidence type="ECO:0008006" key="3">
    <source>
        <dbReference type="Google" id="ProtNLM"/>
    </source>
</evidence>
<organism evidence="1 2">
    <name type="scientific">Streptomyces varsoviensis</name>
    <dbReference type="NCBI Taxonomy" id="67373"/>
    <lineage>
        <taxon>Bacteria</taxon>
        <taxon>Bacillati</taxon>
        <taxon>Actinomycetota</taxon>
        <taxon>Actinomycetes</taxon>
        <taxon>Kitasatosporales</taxon>
        <taxon>Streptomycetaceae</taxon>
        <taxon>Streptomyces</taxon>
    </lineage>
</organism>
<proteinExistence type="predicted"/>
<sequence length="97" mass="10386">MNAVVHLVGDRDWAFDTFGDRGYRVLNQEGGLLAHRVCVAAAAQGLSGRIVNAYHADGVRAALGLTERRHTPVFQILLARTGPGGRVIVPVEPEAVD</sequence>
<accession>A0ABR5JF77</accession>
<name>A0ABR5JF77_9ACTN</name>
<protein>
    <recommendedName>
        <fullName evidence="3">Nitroreductase domain-containing protein</fullName>
    </recommendedName>
</protein>
<keyword evidence="2" id="KW-1185">Reference proteome</keyword>
<dbReference type="EMBL" id="LGUT01000002">
    <property type="protein sequence ID" value="KOG92002.1"/>
    <property type="molecule type" value="Genomic_DNA"/>
</dbReference>
<dbReference type="Gene3D" id="3.40.109.10">
    <property type="entry name" value="NADH Oxidase"/>
    <property type="match status" value="1"/>
</dbReference>
<reference evidence="1 2" key="1">
    <citation type="submission" date="2015-07" db="EMBL/GenBank/DDBJ databases">
        <authorList>
            <person name="Ju K.-S."/>
            <person name="Doroghazi J.R."/>
            <person name="Metcalf W.W."/>
        </authorList>
    </citation>
    <scope>NUCLEOTIDE SEQUENCE [LARGE SCALE GENOMIC DNA]</scope>
    <source>
        <strain evidence="1 2">NRRL B-3589</strain>
    </source>
</reference>
<evidence type="ECO:0000313" key="1">
    <source>
        <dbReference type="EMBL" id="KOG92002.1"/>
    </source>
</evidence>
<dbReference type="Proteomes" id="UP000037020">
    <property type="component" value="Unassembled WGS sequence"/>
</dbReference>
<comment type="caution">
    <text evidence="1">The sequence shown here is derived from an EMBL/GenBank/DDBJ whole genome shotgun (WGS) entry which is preliminary data.</text>
</comment>
<gene>
    <name evidence="1" type="ORF">ADK38_00090</name>
</gene>
<dbReference type="InterPro" id="IPR000415">
    <property type="entry name" value="Nitroreductase-like"/>
</dbReference>
<evidence type="ECO:0000313" key="2">
    <source>
        <dbReference type="Proteomes" id="UP000037020"/>
    </source>
</evidence>
<dbReference type="SUPFAM" id="SSF55469">
    <property type="entry name" value="FMN-dependent nitroreductase-like"/>
    <property type="match status" value="1"/>
</dbReference>